<keyword evidence="2 4" id="KW-0064">Aspartyl protease</keyword>
<feature type="active site" evidence="3">
    <location>
        <position position="21"/>
    </location>
</feature>
<keyword evidence="4" id="KW-0378">Hydrolase</keyword>
<proteinExistence type="inferred from homology"/>
<dbReference type="InterPro" id="IPR021109">
    <property type="entry name" value="Peptidase_aspartic_dom_sf"/>
</dbReference>
<evidence type="ECO:0000313" key="6">
    <source>
        <dbReference type="EMBL" id="KEQ96980.1"/>
    </source>
</evidence>
<dbReference type="SUPFAM" id="SSF50630">
    <property type="entry name" value="Acid proteases"/>
    <property type="match status" value="1"/>
</dbReference>
<reference evidence="6 7" key="1">
    <citation type="journal article" date="2014" name="BMC Genomics">
        <title>Genome sequencing of four Aureobasidium pullulans varieties: biotechnological potential, stress tolerance, and description of new species.</title>
        <authorList>
            <person name="Gostin Ar C."/>
            <person name="Ohm R.A."/>
            <person name="Kogej T."/>
            <person name="Sonjak S."/>
            <person name="Turk M."/>
            <person name="Zajc J."/>
            <person name="Zalar P."/>
            <person name="Grube M."/>
            <person name="Sun H."/>
            <person name="Han J."/>
            <person name="Sharma A."/>
            <person name="Chiniquy J."/>
            <person name="Ngan C.Y."/>
            <person name="Lipzen A."/>
            <person name="Barry K."/>
            <person name="Grigoriev I.V."/>
            <person name="Gunde-Cimerman N."/>
        </authorList>
    </citation>
    <scope>NUCLEOTIDE SEQUENCE [LARGE SCALE GENOMIC DNA]</scope>
    <source>
        <strain evidence="6 7">EXF-2481</strain>
    </source>
</reference>
<keyword evidence="4" id="KW-0645">Protease</keyword>
<accession>A0A074YGX5</accession>
<dbReference type="PROSITE" id="PS51767">
    <property type="entry name" value="PEPTIDASE_A1"/>
    <property type="match status" value="1"/>
</dbReference>
<sequence>MAYYVNITVGTPPQLQTVLVDTGSPINILLASNASFCESQPCNHGTFDSSESSTFEIIDHQNMIMNFADTSSLYGDYFTDVIQMNNVVISNVPIGRAHKVRLLFPPYTGMMGIGPSSLHDPPGLVESLSKSGAISSRLYSVYLNTLDQYGSLLFGGIDTDKYKGSLTTLNCLRSPFRQRRHDMVNDFLLYIQDITMLPYDGPKQTILQSTKDLSYYTLPDTGTTRWQLPSSAYDKVIESAGVEPALYQYKDVLPSALLRTCSDVARGLANTTHFELTLAGNGTNTATLNLELADLFVPVTSEDGNAISNSVGQTMCRLVVDKHNDRYLMTGNSAMRAGYWVFDLDNGQVSVAQANLRANTSNAVAVDAGTEGLSKVALNHKAVIQHDLVENGSPFSMTYNLSTVTNTVGYMTGAESYPIATSVNGVYRGL</sequence>
<feature type="active site" evidence="3">
    <location>
        <position position="220"/>
    </location>
</feature>
<dbReference type="GO" id="GO:0004190">
    <property type="term" value="F:aspartic-type endopeptidase activity"/>
    <property type="evidence" value="ECO:0007669"/>
    <property type="project" value="UniProtKB-KW"/>
</dbReference>
<evidence type="ECO:0000313" key="7">
    <source>
        <dbReference type="Proteomes" id="UP000030641"/>
    </source>
</evidence>
<dbReference type="InterPro" id="IPR033121">
    <property type="entry name" value="PEPTIDASE_A1"/>
</dbReference>
<evidence type="ECO:0000256" key="1">
    <source>
        <dbReference type="ARBA" id="ARBA00007447"/>
    </source>
</evidence>
<organism evidence="6 7">
    <name type="scientific">Aureobasidium subglaciale (strain EXF-2481)</name>
    <name type="common">Aureobasidium pullulans var. subglaciale</name>
    <dbReference type="NCBI Taxonomy" id="1043005"/>
    <lineage>
        <taxon>Eukaryota</taxon>
        <taxon>Fungi</taxon>
        <taxon>Dikarya</taxon>
        <taxon>Ascomycota</taxon>
        <taxon>Pezizomycotina</taxon>
        <taxon>Dothideomycetes</taxon>
        <taxon>Dothideomycetidae</taxon>
        <taxon>Dothideales</taxon>
        <taxon>Saccotheciaceae</taxon>
        <taxon>Aureobasidium</taxon>
    </lineage>
</organism>
<dbReference type="PRINTS" id="PR00792">
    <property type="entry name" value="PEPSIN"/>
</dbReference>
<dbReference type="Gene3D" id="2.40.70.10">
    <property type="entry name" value="Acid Proteases"/>
    <property type="match status" value="2"/>
</dbReference>
<keyword evidence="7" id="KW-1185">Reference proteome</keyword>
<evidence type="ECO:0000259" key="5">
    <source>
        <dbReference type="PROSITE" id="PS51767"/>
    </source>
</evidence>
<dbReference type="OMA" id="LINEYFF"/>
<evidence type="ECO:0000256" key="4">
    <source>
        <dbReference type="RuleBase" id="RU000454"/>
    </source>
</evidence>
<dbReference type="OrthoDB" id="771136at2759"/>
<comment type="similarity">
    <text evidence="1 4">Belongs to the peptidase A1 family.</text>
</comment>
<dbReference type="InterPro" id="IPR001969">
    <property type="entry name" value="Aspartic_peptidase_AS"/>
</dbReference>
<dbReference type="EMBL" id="KL584755">
    <property type="protein sequence ID" value="KEQ96980.1"/>
    <property type="molecule type" value="Genomic_DNA"/>
</dbReference>
<evidence type="ECO:0000256" key="3">
    <source>
        <dbReference type="PIRSR" id="PIRSR601461-1"/>
    </source>
</evidence>
<protein>
    <recommendedName>
        <fullName evidence="5">Peptidase A1 domain-containing protein</fullName>
    </recommendedName>
</protein>
<dbReference type="GeneID" id="25365609"/>
<dbReference type="InterPro" id="IPR001461">
    <property type="entry name" value="Aspartic_peptidase_A1"/>
</dbReference>
<evidence type="ECO:0000256" key="2">
    <source>
        <dbReference type="ARBA" id="ARBA00022750"/>
    </source>
</evidence>
<dbReference type="Pfam" id="PF00026">
    <property type="entry name" value="Asp"/>
    <property type="match status" value="1"/>
</dbReference>
<dbReference type="HOGENOM" id="CLU_013253_9_3_1"/>
<dbReference type="Proteomes" id="UP000030641">
    <property type="component" value="Unassembled WGS sequence"/>
</dbReference>
<name>A0A074YGX5_AURSE</name>
<dbReference type="PANTHER" id="PTHR47966">
    <property type="entry name" value="BETA-SITE APP-CLEAVING ENZYME, ISOFORM A-RELATED"/>
    <property type="match status" value="1"/>
</dbReference>
<gene>
    <name evidence="6" type="ORF">AUEXF2481DRAFT_3659</name>
</gene>
<dbReference type="RefSeq" id="XP_013345254.1">
    <property type="nucleotide sequence ID" value="XM_013489800.1"/>
</dbReference>
<dbReference type="PANTHER" id="PTHR47966:SF65">
    <property type="entry name" value="ASPARTIC-TYPE ENDOPEPTIDASE"/>
    <property type="match status" value="1"/>
</dbReference>
<dbReference type="InParanoid" id="A0A074YGX5"/>
<dbReference type="GO" id="GO:0006508">
    <property type="term" value="P:proteolysis"/>
    <property type="evidence" value="ECO:0007669"/>
    <property type="project" value="UniProtKB-KW"/>
</dbReference>
<dbReference type="AlphaFoldDB" id="A0A074YGX5"/>
<feature type="domain" description="Peptidase A1" evidence="5">
    <location>
        <begin position="3"/>
        <end position="352"/>
    </location>
</feature>
<dbReference type="STRING" id="1043005.A0A074YGX5"/>
<dbReference type="PROSITE" id="PS00141">
    <property type="entry name" value="ASP_PROTEASE"/>
    <property type="match status" value="1"/>
</dbReference>